<sequence>MRKIIKILTIGLLMVVISSCGKEEERNVIPVEQVNFKLNLNTIDAVLRTPGNSKEYINGKYPVLAGEYLGYGGLLIVNSFYATDRPELLAYDLSCPYEALRSVLVKASDDGNAKCSKCGRIYNLMERGRVISEYSDLHLQRYSVSSTSNPDVFYVTR</sequence>
<evidence type="ECO:0000313" key="1">
    <source>
        <dbReference type="EMBL" id="MFC4676273.1"/>
    </source>
</evidence>
<comment type="caution">
    <text evidence="1">The sequence shown here is derived from an EMBL/GenBank/DDBJ whole genome shotgun (WGS) entry which is preliminary data.</text>
</comment>
<accession>A0ABV9L1U5</accession>
<dbReference type="Proteomes" id="UP001596023">
    <property type="component" value="Unassembled WGS sequence"/>
</dbReference>
<dbReference type="PROSITE" id="PS51257">
    <property type="entry name" value="PROKAR_LIPOPROTEIN"/>
    <property type="match status" value="1"/>
</dbReference>
<evidence type="ECO:0000313" key="2">
    <source>
        <dbReference type="Proteomes" id="UP001596023"/>
    </source>
</evidence>
<organism evidence="1 2">
    <name type="scientific">Dysgonomonas termitidis</name>
    <dbReference type="NCBI Taxonomy" id="1516126"/>
    <lineage>
        <taxon>Bacteria</taxon>
        <taxon>Pseudomonadati</taxon>
        <taxon>Bacteroidota</taxon>
        <taxon>Bacteroidia</taxon>
        <taxon>Bacteroidales</taxon>
        <taxon>Dysgonomonadaceae</taxon>
        <taxon>Dysgonomonas</taxon>
    </lineage>
</organism>
<dbReference type="EMBL" id="JBHSGN010000128">
    <property type="protein sequence ID" value="MFC4676273.1"/>
    <property type="molecule type" value="Genomic_DNA"/>
</dbReference>
<dbReference type="RefSeq" id="WP_380000335.1">
    <property type="nucleotide sequence ID" value="NZ_JBHSGN010000128.1"/>
</dbReference>
<keyword evidence="2" id="KW-1185">Reference proteome</keyword>
<protein>
    <recommendedName>
        <fullName evidence="3">Rieske domain-containing protein</fullName>
    </recommendedName>
</protein>
<gene>
    <name evidence="1" type="ORF">ACFO6W_21540</name>
</gene>
<reference evidence="2" key="1">
    <citation type="journal article" date="2019" name="Int. J. Syst. Evol. Microbiol.">
        <title>The Global Catalogue of Microorganisms (GCM) 10K type strain sequencing project: providing services to taxonomists for standard genome sequencing and annotation.</title>
        <authorList>
            <consortium name="The Broad Institute Genomics Platform"/>
            <consortium name="The Broad Institute Genome Sequencing Center for Infectious Disease"/>
            <person name="Wu L."/>
            <person name="Ma J."/>
        </authorList>
    </citation>
    <scope>NUCLEOTIDE SEQUENCE [LARGE SCALE GENOMIC DNA]</scope>
    <source>
        <strain evidence="2">CCUG 66188</strain>
    </source>
</reference>
<evidence type="ECO:0008006" key="3">
    <source>
        <dbReference type="Google" id="ProtNLM"/>
    </source>
</evidence>
<name>A0ABV9L1U5_9BACT</name>
<proteinExistence type="predicted"/>